<protein>
    <submittedName>
        <fullName evidence="2">DUF4835 family protein</fullName>
    </submittedName>
</protein>
<evidence type="ECO:0000256" key="1">
    <source>
        <dbReference type="SAM" id="SignalP"/>
    </source>
</evidence>
<accession>A0ABS3M6C6</accession>
<feature type="chain" id="PRO_5045442999" evidence="1">
    <location>
        <begin position="28"/>
        <end position="308"/>
    </location>
</feature>
<reference evidence="2 3" key="1">
    <citation type="submission" date="2021-01" db="EMBL/GenBank/DDBJ databases">
        <title>Prevotella A2931 sp. nov.</title>
        <authorList>
            <person name="Buhl M."/>
            <person name="Oberhettinger P."/>
        </authorList>
    </citation>
    <scope>NUCLEOTIDE SEQUENCE [LARGE SCALE GENOMIC DNA]</scope>
    <source>
        <strain evidence="2 3">A2931</strain>
    </source>
</reference>
<proteinExistence type="predicted"/>
<comment type="caution">
    <text evidence="2">The sequence shown here is derived from an EMBL/GenBank/DDBJ whole genome shotgun (WGS) entry which is preliminary data.</text>
</comment>
<name>A0ABS3M6C6_9BACT</name>
<keyword evidence="3" id="KW-1185">Reference proteome</keyword>
<evidence type="ECO:0000313" key="3">
    <source>
        <dbReference type="Proteomes" id="UP000664265"/>
    </source>
</evidence>
<keyword evidence="1" id="KW-0732">Signal</keyword>
<dbReference type="Pfam" id="PF16119">
    <property type="entry name" value="DUF4835"/>
    <property type="match status" value="1"/>
</dbReference>
<dbReference type="InterPro" id="IPR032274">
    <property type="entry name" value="DUF4835"/>
</dbReference>
<evidence type="ECO:0000313" key="2">
    <source>
        <dbReference type="EMBL" id="MBO1363733.1"/>
    </source>
</evidence>
<organism evidence="2 3">
    <name type="scientific">Prevotella illustrans</name>
    <dbReference type="NCBI Taxonomy" id="2800387"/>
    <lineage>
        <taxon>Bacteria</taxon>
        <taxon>Pseudomonadati</taxon>
        <taxon>Bacteroidota</taxon>
        <taxon>Bacteroidia</taxon>
        <taxon>Bacteroidales</taxon>
        <taxon>Prevotellaceae</taxon>
        <taxon>Prevotella</taxon>
    </lineage>
</organism>
<sequence length="308" mass="35234">MIGLKTLFKQCVFTVCLALIAGRPCSAQELQAKVVINHAQVQGTDASVFEQLQSQITQFLNEHKWTALHFENHERIPCNFNITVTSYEKESNLFSCKAIIQANRPVYNSSYTTTIYSNTDNDFNFEYSPFDQLNFNQQNIDNQLTALLAYYAYLIIGINLDSFSQMGGDDCLSLCMDIANNAQGLNFSGWKSFSDQRNRFAIINGYLDEGMRPLRQLQYDYYRTGLDIMVENASRGRANISTALENDLKKCHEARPLSLWPQIWTDFKRDELANIYQGHGSAKEKETVHDILLNINASQNNAWEKIIQ</sequence>
<gene>
    <name evidence="2" type="ORF">JHU38_08130</name>
</gene>
<feature type="signal peptide" evidence="1">
    <location>
        <begin position="1"/>
        <end position="27"/>
    </location>
</feature>
<dbReference type="Proteomes" id="UP000664265">
    <property type="component" value="Unassembled WGS sequence"/>
</dbReference>
<dbReference type="EMBL" id="JAERMS010000024">
    <property type="protein sequence ID" value="MBO1363733.1"/>
    <property type="molecule type" value="Genomic_DNA"/>
</dbReference>
<dbReference type="RefSeq" id="WP_107582705.1">
    <property type="nucleotide sequence ID" value="NZ_JAERMS010000024.1"/>
</dbReference>